<evidence type="ECO:0000259" key="4">
    <source>
        <dbReference type="Pfam" id="PF16113"/>
    </source>
</evidence>
<evidence type="ECO:0000313" key="5">
    <source>
        <dbReference type="EMBL" id="VVM05980.1"/>
    </source>
</evidence>
<dbReference type="InterPro" id="IPR032259">
    <property type="entry name" value="HIBYL-CoA-H"/>
</dbReference>
<feature type="domain" description="Enoyl-CoA hydratase/isomerase" evidence="4">
    <location>
        <begin position="20"/>
        <end position="358"/>
    </location>
</feature>
<keyword evidence="3" id="KW-0378">Hydrolase</keyword>
<dbReference type="GO" id="GO:0003860">
    <property type="term" value="F:3-hydroxyisobutyryl-CoA hydrolase activity"/>
    <property type="evidence" value="ECO:0007669"/>
    <property type="project" value="UniProtKB-EC"/>
</dbReference>
<dbReference type="Gene3D" id="3.90.226.10">
    <property type="entry name" value="2-enoyl-CoA Hydratase, Chain A, domain 1"/>
    <property type="match status" value="1"/>
</dbReference>
<dbReference type="PANTHER" id="PTHR43176">
    <property type="entry name" value="3-HYDROXYISOBUTYRYL-COA HYDROLASE-RELATED"/>
    <property type="match status" value="1"/>
</dbReference>
<dbReference type="PANTHER" id="PTHR43176:SF3">
    <property type="entry name" value="3-HYDROXYISOBUTYRYL-COA HYDROLASE, MITOCHONDRIAL"/>
    <property type="match status" value="1"/>
</dbReference>
<evidence type="ECO:0000256" key="1">
    <source>
        <dbReference type="ARBA" id="ARBA00001709"/>
    </source>
</evidence>
<keyword evidence="5" id="KW-0456">Lyase</keyword>
<gene>
    <name evidence="5" type="primary">paaF</name>
    <name evidence="5" type="synonym">echA</name>
    <name evidence="5" type="ORF">MAMT_00888</name>
</gene>
<name>A0A5E6MCH8_9BACT</name>
<dbReference type="SUPFAM" id="SSF52096">
    <property type="entry name" value="ClpP/crotonase"/>
    <property type="match status" value="1"/>
</dbReference>
<sequence>MRDRSLLVEERAAKGGLRLGYVTLSNPASLNAISLGTAALLDEALCAWAEDPGIACVVLSGSGERAFCAGGDLRKIYQAIRSGDSSFPSRFFIQEYRVVGRIHAYPKPILCWGDGIVYGGGLGLLAAASHRVVTEKSRLAMPEISIGLFPDVGGSWFLGRMPGRIGLFLALTGLSVAAGDALFLKLADYFLPAEERMSVLEERLASLSWTGQAEADRLLLARSLREWARRWRSAVSPARTRLEFDRIQSLTEGDTLPEIADKIAYGPVSTDPWFTQGAENFAEGCPLSSWLIWELSRRTVRMSLKEVIRLEAIVAHWCGARADFPEGIRALLIDKDRNPRWSDKDIAAVPAQKVKEQFVAPWPPEEHPLRDL</sequence>
<dbReference type="Proteomes" id="UP000334923">
    <property type="component" value="Unassembled WGS sequence"/>
</dbReference>
<dbReference type="RefSeq" id="WP_246186521.1">
    <property type="nucleotide sequence ID" value="NZ_CABFVA020000035.1"/>
</dbReference>
<dbReference type="GO" id="GO:0016829">
    <property type="term" value="F:lyase activity"/>
    <property type="evidence" value="ECO:0007669"/>
    <property type="project" value="UniProtKB-KW"/>
</dbReference>
<reference evidence="5 6" key="1">
    <citation type="submission" date="2019-09" db="EMBL/GenBank/DDBJ databases">
        <authorList>
            <person name="Cremers G."/>
        </authorList>
    </citation>
    <scope>NUCLEOTIDE SEQUENCE [LARGE SCALE GENOMIC DNA]</scope>
    <source>
        <strain evidence="5">4A</strain>
    </source>
</reference>
<organism evidence="5 6">
    <name type="scientific">Methylacidimicrobium tartarophylax</name>
    <dbReference type="NCBI Taxonomy" id="1041768"/>
    <lineage>
        <taxon>Bacteria</taxon>
        <taxon>Pseudomonadati</taxon>
        <taxon>Verrucomicrobiota</taxon>
        <taxon>Methylacidimicrobium</taxon>
    </lineage>
</organism>
<dbReference type="EC" id="3.1.2.4" evidence="2"/>
<proteinExistence type="predicted"/>
<comment type="catalytic activity">
    <reaction evidence="1">
        <text>3-hydroxy-2-methylpropanoyl-CoA + H2O = 3-hydroxy-2-methylpropanoate + CoA + H(+)</text>
        <dbReference type="Rhea" id="RHEA:20888"/>
        <dbReference type="ChEBI" id="CHEBI:11805"/>
        <dbReference type="ChEBI" id="CHEBI:15377"/>
        <dbReference type="ChEBI" id="CHEBI:15378"/>
        <dbReference type="ChEBI" id="CHEBI:57287"/>
        <dbReference type="ChEBI" id="CHEBI:57340"/>
        <dbReference type="EC" id="3.1.2.4"/>
    </reaction>
</comment>
<protein>
    <recommendedName>
        <fullName evidence="2">3-hydroxyisobutyryl-CoA hydrolase</fullName>
        <ecNumber evidence="2">3.1.2.4</ecNumber>
    </recommendedName>
</protein>
<dbReference type="InterPro" id="IPR029045">
    <property type="entry name" value="ClpP/crotonase-like_dom_sf"/>
</dbReference>
<dbReference type="EMBL" id="CABFVA020000035">
    <property type="protein sequence ID" value="VVM05980.1"/>
    <property type="molecule type" value="Genomic_DNA"/>
</dbReference>
<dbReference type="GO" id="GO:0006574">
    <property type="term" value="P:L-valine catabolic process"/>
    <property type="evidence" value="ECO:0007669"/>
    <property type="project" value="TreeGrafter"/>
</dbReference>
<keyword evidence="6" id="KW-1185">Reference proteome</keyword>
<dbReference type="GO" id="GO:0005829">
    <property type="term" value="C:cytosol"/>
    <property type="evidence" value="ECO:0007669"/>
    <property type="project" value="TreeGrafter"/>
</dbReference>
<dbReference type="InterPro" id="IPR045004">
    <property type="entry name" value="ECH_dom"/>
</dbReference>
<dbReference type="CDD" id="cd06558">
    <property type="entry name" value="crotonase-like"/>
    <property type="match status" value="1"/>
</dbReference>
<evidence type="ECO:0000313" key="6">
    <source>
        <dbReference type="Proteomes" id="UP000334923"/>
    </source>
</evidence>
<dbReference type="NCBIfam" id="NF004127">
    <property type="entry name" value="PRK05617.1"/>
    <property type="match status" value="1"/>
</dbReference>
<accession>A0A5E6MCH8</accession>
<evidence type="ECO:0000256" key="3">
    <source>
        <dbReference type="ARBA" id="ARBA00022801"/>
    </source>
</evidence>
<dbReference type="Pfam" id="PF16113">
    <property type="entry name" value="ECH_2"/>
    <property type="match status" value="1"/>
</dbReference>
<dbReference type="AlphaFoldDB" id="A0A5E6MCH8"/>
<evidence type="ECO:0000256" key="2">
    <source>
        <dbReference type="ARBA" id="ARBA00011915"/>
    </source>
</evidence>